<comment type="caution">
    <text evidence="3">The sequence shown here is derived from an EMBL/GenBank/DDBJ whole genome shotgun (WGS) entry which is preliminary data.</text>
</comment>
<feature type="compositionally biased region" description="Low complexity" evidence="1">
    <location>
        <begin position="222"/>
        <end position="250"/>
    </location>
</feature>
<evidence type="ECO:0000259" key="2">
    <source>
        <dbReference type="SMART" id="SM00027"/>
    </source>
</evidence>
<feature type="compositionally biased region" description="Basic and acidic residues" evidence="1">
    <location>
        <begin position="37"/>
        <end position="47"/>
    </location>
</feature>
<feature type="region of interest" description="Disordered" evidence="1">
    <location>
        <begin position="329"/>
        <end position="350"/>
    </location>
</feature>
<feature type="region of interest" description="Disordered" evidence="1">
    <location>
        <begin position="290"/>
        <end position="310"/>
    </location>
</feature>
<feature type="compositionally biased region" description="Pro residues" evidence="1">
    <location>
        <begin position="471"/>
        <end position="482"/>
    </location>
</feature>
<reference evidence="3" key="1">
    <citation type="submission" date="2020-11" db="EMBL/GenBank/DDBJ databases">
        <authorList>
            <consortium name="DOE Joint Genome Institute"/>
            <person name="Ahrendt S."/>
            <person name="Riley R."/>
            <person name="Andreopoulos W."/>
            <person name="Labutti K."/>
            <person name="Pangilinan J."/>
            <person name="Ruiz-Duenas F.J."/>
            <person name="Barrasa J.M."/>
            <person name="Sanchez-Garcia M."/>
            <person name="Camarero S."/>
            <person name="Miyauchi S."/>
            <person name="Serrano A."/>
            <person name="Linde D."/>
            <person name="Babiker R."/>
            <person name="Drula E."/>
            <person name="Ayuso-Fernandez I."/>
            <person name="Pacheco R."/>
            <person name="Padilla G."/>
            <person name="Ferreira P."/>
            <person name="Barriuso J."/>
            <person name="Kellner H."/>
            <person name="Castanera R."/>
            <person name="Alfaro M."/>
            <person name="Ramirez L."/>
            <person name="Pisabarro A.G."/>
            <person name="Kuo A."/>
            <person name="Tritt A."/>
            <person name="Lipzen A."/>
            <person name="He G."/>
            <person name="Yan M."/>
            <person name="Ng V."/>
            <person name="Cullen D."/>
            <person name="Martin F."/>
            <person name="Rosso M.-N."/>
            <person name="Henrissat B."/>
            <person name="Hibbett D."/>
            <person name="Martinez A.T."/>
            <person name="Grigoriev I.V."/>
        </authorList>
    </citation>
    <scope>NUCLEOTIDE SEQUENCE</scope>
    <source>
        <strain evidence="3">MF-IS2</strain>
    </source>
</reference>
<protein>
    <recommendedName>
        <fullName evidence="2">EH domain-containing protein</fullName>
    </recommendedName>
</protein>
<accession>A0A9P5XRS2</accession>
<feature type="compositionally biased region" description="Basic and acidic residues" evidence="1">
    <location>
        <begin position="332"/>
        <end position="350"/>
    </location>
</feature>
<organism evidence="3 4">
    <name type="scientific">Macrolepiota fuliginosa MF-IS2</name>
    <dbReference type="NCBI Taxonomy" id="1400762"/>
    <lineage>
        <taxon>Eukaryota</taxon>
        <taxon>Fungi</taxon>
        <taxon>Dikarya</taxon>
        <taxon>Basidiomycota</taxon>
        <taxon>Agaricomycotina</taxon>
        <taxon>Agaricomycetes</taxon>
        <taxon>Agaricomycetidae</taxon>
        <taxon>Agaricales</taxon>
        <taxon>Agaricineae</taxon>
        <taxon>Agaricaceae</taxon>
        <taxon>Macrolepiota</taxon>
    </lineage>
</organism>
<feature type="region of interest" description="Disordered" evidence="1">
    <location>
        <begin position="155"/>
        <end position="274"/>
    </location>
</feature>
<dbReference type="Gene3D" id="1.10.238.10">
    <property type="entry name" value="EF-hand"/>
    <property type="match status" value="1"/>
</dbReference>
<dbReference type="Pfam" id="PF12763">
    <property type="entry name" value="EH"/>
    <property type="match status" value="1"/>
</dbReference>
<dbReference type="EMBL" id="MU151053">
    <property type="protein sequence ID" value="KAF9454586.1"/>
    <property type="molecule type" value="Genomic_DNA"/>
</dbReference>
<sequence>MPSTAIQSRIAAFEAKSNGHSQSPPTPALGHKNSLIDLHDWVLDDMHPSPPTKQKPKPKPKPPALQVKKPNGSTQSPPLPPRRSTKDSDTSLLYPPLGGMEAGNGEQKGKHMPASSVSSFHSVSLSSDTGTEDPGTPSSVATNMIATYPIDRVPSSSSLAESFEEINIPPPLPQRPPATPSANNTPPPPPPPPPPRSAQPNTPLPYVPRRVPPPPPSRASDRSSIQSSTSSSLSRRSSSSVQTPTLITTLPLPPPPSAVTQLKRPTPVPSAARKRYHAVFNANIVQRRRAEPAAAKKPPKLTHAEAKRTRQAAGWRGLSVDLITSSPEDLLNDEKGKEKEKHIDESVGPDDRLEGNIVRTIWSRSRIEKSKLAEIWSECDPEGLGSLDLEAFIRGMWRIDEHLRRTQAQTFALRNASSTSLTSLRSGLGSLNLKPGRSGVQRSTSRSSLGTSLSRSSSLSSRPPTSAHSEYPPPPVPKLVLR</sequence>
<feature type="region of interest" description="Disordered" evidence="1">
    <location>
        <begin position="1"/>
        <end position="143"/>
    </location>
</feature>
<gene>
    <name evidence="3" type="ORF">P691DRAFT_806749</name>
</gene>
<feature type="compositionally biased region" description="Low complexity" evidence="1">
    <location>
        <begin position="115"/>
        <end position="127"/>
    </location>
</feature>
<proteinExistence type="predicted"/>
<dbReference type="InterPro" id="IPR000261">
    <property type="entry name" value="EH_dom"/>
</dbReference>
<dbReference type="AlphaFoldDB" id="A0A9P5XRS2"/>
<dbReference type="SUPFAM" id="SSF47473">
    <property type="entry name" value="EF-hand"/>
    <property type="match status" value="1"/>
</dbReference>
<feature type="compositionally biased region" description="Low complexity" evidence="1">
    <location>
        <begin position="442"/>
        <end position="466"/>
    </location>
</feature>
<feature type="compositionally biased region" description="Pro residues" evidence="1">
    <location>
        <begin position="168"/>
        <end position="217"/>
    </location>
</feature>
<feature type="domain" description="EH" evidence="2">
    <location>
        <begin position="329"/>
        <end position="421"/>
    </location>
</feature>
<evidence type="ECO:0000256" key="1">
    <source>
        <dbReference type="SAM" id="MobiDB-lite"/>
    </source>
</evidence>
<keyword evidence="4" id="KW-1185">Reference proteome</keyword>
<evidence type="ECO:0000313" key="3">
    <source>
        <dbReference type="EMBL" id="KAF9454586.1"/>
    </source>
</evidence>
<evidence type="ECO:0000313" key="4">
    <source>
        <dbReference type="Proteomes" id="UP000807342"/>
    </source>
</evidence>
<dbReference type="Proteomes" id="UP000807342">
    <property type="component" value="Unassembled WGS sequence"/>
</dbReference>
<name>A0A9P5XRS2_9AGAR</name>
<dbReference type="SMART" id="SM00027">
    <property type="entry name" value="EH"/>
    <property type="match status" value="1"/>
</dbReference>
<dbReference type="OrthoDB" id="10045710at2759"/>
<feature type="region of interest" description="Disordered" evidence="1">
    <location>
        <begin position="425"/>
        <end position="482"/>
    </location>
</feature>
<dbReference type="InterPro" id="IPR011992">
    <property type="entry name" value="EF-hand-dom_pair"/>
</dbReference>